<sequence length="185" mass="21380">MKEHKTNPDLPADARVMIDLHEVKLETGEPLYLVTTLELASQAAGKMYRRRYDVEHDIRDIKISMGIENIRAKSDEMVQKELLCSVVAYNLVVELRREAAKLAGVKPRRLSFTGTWTTMKIYLLQRPPCSASEWQERYEKALRSAANSVLPNRPDRSYPRQAHARRAKSTKFMKQKAKEPTRKPK</sequence>
<evidence type="ECO:0000256" key="1">
    <source>
        <dbReference type="SAM" id="MobiDB-lite"/>
    </source>
</evidence>
<organism evidence="3">
    <name type="scientific">Singulisphaera sp. Ch08</name>
    <dbReference type="NCBI Taxonomy" id="3120278"/>
    <lineage>
        <taxon>Bacteria</taxon>
        <taxon>Pseudomonadati</taxon>
        <taxon>Planctomycetota</taxon>
        <taxon>Planctomycetia</taxon>
        <taxon>Isosphaerales</taxon>
        <taxon>Isosphaeraceae</taxon>
        <taxon>Singulisphaera</taxon>
    </lineage>
</organism>
<dbReference type="InterPro" id="IPR002559">
    <property type="entry name" value="Transposase_11"/>
</dbReference>
<evidence type="ECO:0000259" key="2">
    <source>
        <dbReference type="Pfam" id="PF01609"/>
    </source>
</evidence>
<dbReference type="PANTHER" id="PTHR37529">
    <property type="entry name" value="TRANSPOSASE INSG FOR INSERTION SEQUENCE ELEMENT IS4-RELATED"/>
    <property type="match status" value="1"/>
</dbReference>
<dbReference type="GO" id="GO:0003677">
    <property type="term" value="F:DNA binding"/>
    <property type="evidence" value="ECO:0007669"/>
    <property type="project" value="InterPro"/>
</dbReference>
<feature type="region of interest" description="Disordered" evidence="1">
    <location>
        <begin position="145"/>
        <end position="185"/>
    </location>
</feature>
<dbReference type="InterPro" id="IPR012337">
    <property type="entry name" value="RNaseH-like_sf"/>
</dbReference>
<dbReference type="AlphaFoldDB" id="A0AAU7CDZ9"/>
<dbReference type="RefSeq" id="WP_406696313.1">
    <property type="nucleotide sequence ID" value="NZ_CP155447.1"/>
</dbReference>
<dbReference type="PANTHER" id="PTHR37529:SF1">
    <property type="entry name" value="TRANSPOSASE INSG FOR INSERTION SEQUENCE ELEMENT IS4-RELATED"/>
    <property type="match status" value="1"/>
</dbReference>
<dbReference type="GO" id="GO:0004803">
    <property type="term" value="F:transposase activity"/>
    <property type="evidence" value="ECO:0007669"/>
    <property type="project" value="InterPro"/>
</dbReference>
<accession>A0AAU7CDZ9</accession>
<proteinExistence type="predicted"/>
<gene>
    <name evidence="3" type="ORF">V5E97_35505</name>
</gene>
<dbReference type="SUPFAM" id="SSF53098">
    <property type="entry name" value="Ribonuclease H-like"/>
    <property type="match status" value="1"/>
</dbReference>
<name>A0AAU7CDZ9_9BACT</name>
<evidence type="ECO:0000313" key="3">
    <source>
        <dbReference type="EMBL" id="XBH03574.1"/>
    </source>
</evidence>
<dbReference type="Pfam" id="PF01609">
    <property type="entry name" value="DDE_Tnp_1"/>
    <property type="match status" value="1"/>
</dbReference>
<protein>
    <submittedName>
        <fullName evidence="3">Transposase</fullName>
    </submittedName>
</protein>
<reference evidence="3" key="1">
    <citation type="submission" date="2024-05" db="EMBL/GenBank/DDBJ databases">
        <title>Planctomycetes of the genus Singulisphaera possess chitinolytic capabilities.</title>
        <authorList>
            <person name="Ivanova A."/>
        </authorList>
    </citation>
    <scope>NUCLEOTIDE SEQUENCE</scope>
    <source>
        <strain evidence="3">Ch08T</strain>
    </source>
</reference>
<feature type="compositionally biased region" description="Basic and acidic residues" evidence="1">
    <location>
        <begin position="176"/>
        <end position="185"/>
    </location>
</feature>
<feature type="compositionally biased region" description="Basic residues" evidence="1">
    <location>
        <begin position="162"/>
        <end position="175"/>
    </location>
</feature>
<dbReference type="EMBL" id="CP155447">
    <property type="protein sequence ID" value="XBH03574.1"/>
    <property type="molecule type" value="Genomic_DNA"/>
</dbReference>
<dbReference type="GO" id="GO:0006313">
    <property type="term" value="P:DNA transposition"/>
    <property type="evidence" value="ECO:0007669"/>
    <property type="project" value="InterPro"/>
</dbReference>
<feature type="domain" description="Transposase IS4-like" evidence="2">
    <location>
        <begin position="31"/>
        <end position="91"/>
    </location>
</feature>